<dbReference type="InterPro" id="IPR036465">
    <property type="entry name" value="vWFA_dom_sf"/>
</dbReference>
<dbReference type="Pfam" id="PF13768">
    <property type="entry name" value="VWA_3"/>
    <property type="match status" value="1"/>
</dbReference>
<dbReference type="Proteomes" id="UP001174691">
    <property type="component" value="Unassembled WGS sequence"/>
</dbReference>
<feature type="domain" description="VIT" evidence="3">
    <location>
        <begin position="16"/>
        <end position="149"/>
    </location>
</feature>
<dbReference type="InterPro" id="IPR002035">
    <property type="entry name" value="VWF_A"/>
</dbReference>
<name>A0AA38RK40_9PEZI</name>
<dbReference type="PANTHER" id="PTHR45737:SF6">
    <property type="entry name" value="VON WILLEBRAND FACTOR A DOMAIN-CONTAINING PROTEIN 5A"/>
    <property type="match status" value="1"/>
</dbReference>
<feature type="region of interest" description="Disordered" evidence="1">
    <location>
        <begin position="768"/>
        <end position="797"/>
    </location>
</feature>
<dbReference type="EMBL" id="JANBVN010000115">
    <property type="protein sequence ID" value="KAJ9143186.1"/>
    <property type="molecule type" value="Genomic_DNA"/>
</dbReference>
<feature type="region of interest" description="Disordered" evidence="1">
    <location>
        <begin position="510"/>
        <end position="559"/>
    </location>
</feature>
<evidence type="ECO:0000259" key="3">
    <source>
        <dbReference type="PROSITE" id="PS51468"/>
    </source>
</evidence>
<evidence type="ECO:0000313" key="5">
    <source>
        <dbReference type="Proteomes" id="UP001174691"/>
    </source>
</evidence>
<gene>
    <name evidence="4" type="ORF">NKR19_g6968</name>
</gene>
<dbReference type="SUPFAM" id="SSF53300">
    <property type="entry name" value="vWA-like"/>
    <property type="match status" value="1"/>
</dbReference>
<feature type="compositionally biased region" description="Basic and acidic residues" evidence="1">
    <location>
        <begin position="519"/>
        <end position="530"/>
    </location>
</feature>
<dbReference type="Pfam" id="PF08487">
    <property type="entry name" value="VIT"/>
    <property type="match status" value="1"/>
</dbReference>
<dbReference type="PANTHER" id="PTHR45737">
    <property type="entry name" value="VON WILLEBRAND FACTOR A DOMAIN-CONTAINING PROTEIN 5A"/>
    <property type="match status" value="1"/>
</dbReference>
<comment type="caution">
    <text evidence="4">The sequence shown here is derived from an EMBL/GenBank/DDBJ whole genome shotgun (WGS) entry which is preliminary data.</text>
</comment>
<sequence>MAYHGHICGFYYIADEPNSNPYRAQVRKYLPQVDLSVHSTILASTSRTTLSQNFINPVSDKAIPELRYTFPLYDGVSVVGFTCTINKDRVIRGVVRERNEARKTYDQAVARGEAAGLLEQLPNASDVFTTTVGNVPSGAQIKVDITYLGELKHDAEGDGSIRFTIPTSIAPRYGEYPGDLVKGTNVSATQGIKIIVDAEMPAGSNISSVQSPSHPIAVTIGNTSAGALSAQAFSPHRASATLSLATAELGKDFVLQVVATDMGSPVAVLETHPTLVNHRAIMATLVPKFNLPSSRPEIVFVCDRSGSMGSGQRIPHLKAALQIFLKSLPLGVKFNICSFGSHHRLLFDKGSVAYDASSVEKAVKYVDGFAADHGGTEMYRPLEDVIQKRHKDMDLEVFLLTDGEVWNQENLIDLVNKSVQESKGAIRIFTLGIGDDVSHALIEGLARAGNGFSQTVMDNEKMNAKVLRMLKASLTPHITDYNLELKYQPDTDSDDTDTDFEIVEKVIDTLTIDTQDPPTEDKGSPHDPNKKTISLFDPTADPDADLEDASKDKTAGGRYAGVPPVSEPKLLQAPFTIPPLYPFSRTSVYLLLSPDCTQKNPKSLILRGSSACGPLELEIPITILPERTETIHQLAARKAIRELEDGRGWIFHAKDSGDGKLLKDKFPGRFSDMVEREAVRLGVKFQVGGKWCSFVAVEDHPSQAPGSEPRQEPTSYATAEDLLGHAPRLKKSKARHMFGGASAAIPSTGLLSLGSGVLHSRQMSAGFAARASTASSRGGGPSNTASPSQPSEHLPRPAPMMAVPIMASYKMGRARAADAVGEVTERKGLASRRPPGVGKTLYRRAGFARADESDEEWEGDEPSNDKMGFAMCDEMEAMPTPKAQPKDPFDAVVALQRFEGYWAWTDELFRALKVEGDMICLQAQMSSNQIILALGAELSTKSDKLATAIVLAWLETKMRDRKDEWEMMANKAYQWLEAAMPNGVTASYMSMVKDMVAGLG</sequence>
<dbReference type="AlphaFoldDB" id="A0AA38RK40"/>
<evidence type="ECO:0000256" key="1">
    <source>
        <dbReference type="SAM" id="MobiDB-lite"/>
    </source>
</evidence>
<reference evidence="4" key="1">
    <citation type="submission" date="2022-07" db="EMBL/GenBank/DDBJ databases">
        <title>Fungi with potential for degradation of polypropylene.</title>
        <authorList>
            <person name="Gostincar C."/>
        </authorList>
    </citation>
    <scope>NUCLEOTIDE SEQUENCE</scope>
    <source>
        <strain evidence="4">EXF-13287</strain>
    </source>
</reference>
<protein>
    <submittedName>
        <fullName evidence="4">von Willebrand factor A domain-containing protein 5A</fullName>
    </submittedName>
</protein>
<dbReference type="SMART" id="SM00609">
    <property type="entry name" value="VIT"/>
    <property type="match status" value="1"/>
</dbReference>
<dbReference type="SMART" id="SM00327">
    <property type="entry name" value="VWA"/>
    <property type="match status" value="1"/>
</dbReference>
<organism evidence="4 5">
    <name type="scientific">Coniochaeta hoffmannii</name>
    <dbReference type="NCBI Taxonomy" id="91930"/>
    <lineage>
        <taxon>Eukaryota</taxon>
        <taxon>Fungi</taxon>
        <taxon>Dikarya</taxon>
        <taxon>Ascomycota</taxon>
        <taxon>Pezizomycotina</taxon>
        <taxon>Sordariomycetes</taxon>
        <taxon>Sordariomycetidae</taxon>
        <taxon>Coniochaetales</taxon>
        <taxon>Coniochaetaceae</taxon>
        <taxon>Coniochaeta</taxon>
    </lineage>
</organism>
<proteinExistence type="predicted"/>
<evidence type="ECO:0000313" key="4">
    <source>
        <dbReference type="EMBL" id="KAJ9143186.1"/>
    </source>
</evidence>
<feature type="domain" description="VWFA" evidence="2">
    <location>
        <begin position="297"/>
        <end position="474"/>
    </location>
</feature>
<dbReference type="InterPro" id="IPR013694">
    <property type="entry name" value="VIT"/>
</dbReference>
<dbReference type="PROSITE" id="PS51468">
    <property type="entry name" value="VIT"/>
    <property type="match status" value="1"/>
</dbReference>
<dbReference type="Gene3D" id="3.40.50.410">
    <property type="entry name" value="von Willebrand factor, type A domain"/>
    <property type="match status" value="1"/>
</dbReference>
<accession>A0AA38RK40</accession>
<keyword evidence="5" id="KW-1185">Reference proteome</keyword>
<dbReference type="PROSITE" id="PS50234">
    <property type="entry name" value="VWFA"/>
    <property type="match status" value="1"/>
</dbReference>
<evidence type="ECO:0000259" key="2">
    <source>
        <dbReference type="PROSITE" id="PS50234"/>
    </source>
</evidence>